<sequence length="95" mass="10928">MKSREDYEPAMQMGLRKRWGHVECLSDQMEVTLSQSEIYTTDKSLTSTCGITKGLIVMKFKKGEQQLKESYCITVPELERSKILEADDIPHQETV</sequence>
<gene>
    <name evidence="1" type="ORF">HERILL_LOCUS10055</name>
</gene>
<keyword evidence="2" id="KW-1185">Reference proteome</keyword>
<name>A0A7R8UUL3_HERIL</name>
<dbReference type="InParanoid" id="A0A7R8UUL3"/>
<organism evidence="1 2">
    <name type="scientific">Hermetia illucens</name>
    <name type="common">Black soldier fly</name>
    <dbReference type="NCBI Taxonomy" id="343691"/>
    <lineage>
        <taxon>Eukaryota</taxon>
        <taxon>Metazoa</taxon>
        <taxon>Ecdysozoa</taxon>
        <taxon>Arthropoda</taxon>
        <taxon>Hexapoda</taxon>
        <taxon>Insecta</taxon>
        <taxon>Pterygota</taxon>
        <taxon>Neoptera</taxon>
        <taxon>Endopterygota</taxon>
        <taxon>Diptera</taxon>
        <taxon>Brachycera</taxon>
        <taxon>Stratiomyomorpha</taxon>
        <taxon>Stratiomyidae</taxon>
        <taxon>Hermetiinae</taxon>
        <taxon>Hermetia</taxon>
    </lineage>
</organism>
<proteinExistence type="predicted"/>
<dbReference type="AlphaFoldDB" id="A0A7R8UUL3"/>
<reference evidence="1 2" key="1">
    <citation type="submission" date="2020-11" db="EMBL/GenBank/DDBJ databases">
        <authorList>
            <person name="Wallbank WR R."/>
            <person name="Pardo Diaz C."/>
            <person name="Kozak K."/>
            <person name="Martin S."/>
            <person name="Jiggins C."/>
            <person name="Moest M."/>
            <person name="Warren A I."/>
            <person name="Generalovic N T."/>
            <person name="Byers J.R.P. K."/>
            <person name="Montejo-Kovacevich G."/>
            <person name="Yen C E."/>
        </authorList>
    </citation>
    <scope>NUCLEOTIDE SEQUENCE [LARGE SCALE GENOMIC DNA]</scope>
</reference>
<dbReference type="EMBL" id="LR899012">
    <property type="protein sequence ID" value="CAD7087339.1"/>
    <property type="molecule type" value="Genomic_DNA"/>
</dbReference>
<evidence type="ECO:0000313" key="1">
    <source>
        <dbReference type="EMBL" id="CAD7087339.1"/>
    </source>
</evidence>
<protein>
    <submittedName>
        <fullName evidence="1">Uncharacterized protein</fullName>
    </submittedName>
</protein>
<evidence type="ECO:0000313" key="2">
    <source>
        <dbReference type="Proteomes" id="UP000594454"/>
    </source>
</evidence>
<accession>A0A7R8UUL3</accession>
<dbReference type="Proteomes" id="UP000594454">
    <property type="component" value="Chromosome 4"/>
</dbReference>